<sequence length="259" mass="27926">MPVYTDTFSNRSRYQLQLHIAPQAYNLAGNYTDVSWSLRIVETTENGSYSYSAAPWSATIYGQTWSGSAPYDFRGTDSVTVGSGVKRVYHDANGYRTITFSGSVGGSTVIGTASTSGSLALTRIPKVPPAPRPIGLDLITATSMRFRFESTGNGGSTTDAWQLQYSESSSFSSPTTLSSSGTSTVTGLKSGTLYYFRARGHNAVGWGPWSSALSARTLAAFYYSDGKTWHSTEVYVSDGTRWHSVEVLISEDGDWLPAG</sequence>
<dbReference type="Gene3D" id="2.60.40.10">
    <property type="entry name" value="Immunoglobulins"/>
    <property type="match status" value="1"/>
</dbReference>
<dbReference type="InterPro" id="IPR013783">
    <property type="entry name" value="Ig-like_fold"/>
</dbReference>
<evidence type="ECO:0000313" key="3">
    <source>
        <dbReference type="Proteomes" id="UP001219759"/>
    </source>
</evidence>
<protein>
    <submittedName>
        <fullName evidence="2">Minor tail protein</fullName>
    </submittedName>
</protein>
<organism evidence="2 3">
    <name type="scientific">Microbacterium phage Caron</name>
    <dbReference type="NCBI Taxonomy" id="3028494"/>
    <lineage>
        <taxon>Viruses</taxon>
        <taxon>Duplodnaviria</taxon>
        <taxon>Heunggongvirae</taxon>
        <taxon>Uroviricota</taxon>
        <taxon>Caudoviricetes</taxon>
        <taxon>Casidaviridae</taxon>
        <taxon>Barnstormervirus</taxon>
        <taxon>Barnstormervirus caron</taxon>
    </lineage>
</organism>
<keyword evidence="3" id="KW-1185">Reference proteome</keyword>
<dbReference type="SUPFAM" id="SSF49265">
    <property type="entry name" value="Fibronectin type III"/>
    <property type="match status" value="1"/>
</dbReference>
<name>A0AAE9ZLH4_9CAUD</name>
<proteinExistence type="predicted"/>
<evidence type="ECO:0000259" key="1">
    <source>
        <dbReference type="PROSITE" id="PS50853"/>
    </source>
</evidence>
<dbReference type="SMART" id="SM00060">
    <property type="entry name" value="FN3"/>
    <property type="match status" value="1"/>
</dbReference>
<dbReference type="EMBL" id="OQ190481">
    <property type="protein sequence ID" value="WDS52045.1"/>
    <property type="molecule type" value="Genomic_DNA"/>
</dbReference>
<dbReference type="Proteomes" id="UP001219759">
    <property type="component" value="Segment"/>
</dbReference>
<gene>
    <name evidence="2" type="primary">19</name>
    <name evidence="2" type="ORF">SEA_CARON_19</name>
</gene>
<reference evidence="3" key="1">
    <citation type="submission" date="2023-01" db="EMBL/GenBank/DDBJ databases">
        <authorList>
            <person name="Bendele M."/>
            <person name="Baldwin A.R."/>
            <person name="Chauncey H.A."/>
            <person name="Connelly K.A."/>
            <person name="Daniel I."/>
            <person name="Fitzgerald E.B."/>
            <person name="McKinney B.E."/>
            <person name="Murray D.M."/>
            <person name="Parshall S."/>
            <person name="Stokes L.T."/>
            <person name="Tanaka K.N."/>
            <person name="Vinson E.C."/>
            <person name="Klevikis C."/>
            <person name="Temple L."/>
            <person name="Utz L."/>
            <person name="Rinehart C.A."/>
            <person name="Garlena R.A."/>
            <person name="Russell D.A."/>
            <person name="Jacobs-Sera D."/>
            <person name="Hatfull G.F."/>
        </authorList>
    </citation>
    <scope>NUCLEOTIDE SEQUENCE [LARGE SCALE GENOMIC DNA]</scope>
</reference>
<dbReference type="InterPro" id="IPR036116">
    <property type="entry name" value="FN3_sf"/>
</dbReference>
<dbReference type="PROSITE" id="PS50853">
    <property type="entry name" value="FN3"/>
    <property type="match status" value="1"/>
</dbReference>
<accession>A0AAE9ZLH4</accession>
<evidence type="ECO:0000313" key="2">
    <source>
        <dbReference type="EMBL" id="WDS52045.1"/>
    </source>
</evidence>
<feature type="domain" description="Fibronectin type-III" evidence="1">
    <location>
        <begin position="130"/>
        <end position="220"/>
    </location>
</feature>
<dbReference type="InterPro" id="IPR003961">
    <property type="entry name" value="FN3_dom"/>
</dbReference>
<dbReference type="CDD" id="cd00063">
    <property type="entry name" value="FN3"/>
    <property type="match status" value="1"/>
</dbReference>
<dbReference type="Pfam" id="PF00041">
    <property type="entry name" value="fn3"/>
    <property type="match status" value="1"/>
</dbReference>